<comment type="caution">
    <text evidence="1">The sequence shown here is derived from an EMBL/GenBank/DDBJ whole genome shotgun (WGS) entry which is preliminary data.</text>
</comment>
<sequence length="167" mass="18414">MMRQSSSDVPTTTASTLAPRKMLKSRHFIDGFAWTAGGNEEEMLRVVLMQPILVRIICFPSLGAYKENPAYGSWRSQFLSETKKSFRAFECLVKAVVMEKPLAAPQGMDPEDFGHTFGGGIVCAGPVTDPTVVEPARSAVQQYNVQQNAKLEFVRVLRGYVEVGLPT</sequence>
<evidence type="ECO:0000313" key="1">
    <source>
        <dbReference type="EMBL" id="KAI8537139.1"/>
    </source>
</evidence>
<keyword evidence="2" id="KW-1185">Reference proteome</keyword>
<dbReference type="EMBL" id="CM046396">
    <property type="protein sequence ID" value="KAI8537139.1"/>
    <property type="molecule type" value="Genomic_DNA"/>
</dbReference>
<accession>A0ACC0M970</accession>
<gene>
    <name evidence="1" type="ORF">RHMOL_Rhmol09G0002500</name>
</gene>
<name>A0ACC0M970_RHOML</name>
<reference evidence="1" key="1">
    <citation type="submission" date="2022-02" db="EMBL/GenBank/DDBJ databases">
        <title>Plant Genome Project.</title>
        <authorList>
            <person name="Zhang R.-G."/>
        </authorList>
    </citation>
    <scope>NUCLEOTIDE SEQUENCE</scope>
    <source>
        <strain evidence="1">AT1</strain>
    </source>
</reference>
<evidence type="ECO:0000313" key="2">
    <source>
        <dbReference type="Proteomes" id="UP001062846"/>
    </source>
</evidence>
<organism evidence="1 2">
    <name type="scientific">Rhododendron molle</name>
    <name type="common">Chinese azalea</name>
    <name type="synonym">Azalea mollis</name>
    <dbReference type="NCBI Taxonomy" id="49168"/>
    <lineage>
        <taxon>Eukaryota</taxon>
        <taxon>Viridiplantae</taxon>
        <taxon>Streptophyta</taxon>
        <taxon>Embryophyta</taxon>
        <taxon>Tracheophyta</taxon>
        <taxon>Spermatophyta</taxon>
        <taxon>Magnoliopsida</taxon>
        <taxon>eudicotyledons</taxon>
        <taxon>Gunneridae</taxon>
        <taxon>Pentapetalae</taxon>
        <taxon>asterids</taxon>
        <taxon>Ericales</taxon>
        <taxon>Ericaceae</taxon>
        <taxon>Ericoideae</taxon>
        <taxon>Rhodoreae</taxon>
        <taxon>Rhododendron</taxon>
    </lineage>
</organism>
<protein>
    <submittedName>
        <fullName evidence="1">Uncharacterized protein</fullName>
    </submittedName>
</protein>
<dbReference type="Proteomes" id="UP001062846">
    <property type="component" value="Chromosome 9"/>
</dbReference>
<proteinExistence type="predicted"/>